<dbReference type="InterPro" id="IPR015797">
    <property type="entry name" value="NUDIX_hydrolase-like_dom_sf"/>
</dbReference>
<feature type="short sequence motif" description="Nudix box" evidence="4">
    <location>
        <begin position="64"/>
        <end position="85"/>
    </location>
</feature>
<dbReference type="InterPro" id="IPR020084">
    <property type="entry name" value="NUDIX_hydrolase_CS"/>
</dbReference>
<accession>A0A5B2VQP9</accession>
<dbReference type="AlphaFoldDB" id="A0A5B2VQP9"/>
<evidence type="ECO:0000256" key="2">
    <source>
        <dbReference type="ARBA" id="ARBA00001946"/>
    </source>
</evidence>
<dbReference type="NCBIfam" id="NF001938">
    <property type="entry name" value="PRK00714.1-5"/>
    <property type="match status" value="1"/>
</dbReference>
<keyword evidence="3 4" id="KW-0378">Hydrolase</keyword>
<dbReference type="Gene3D" id="3.90.79.10">
    <property type="entry name" value="Nucleoside Triphosphate Pyrophosphohydrolase"/>
    <property type="match status" value="1"/>
</dbReference>
<dbReference type="PANTHER" id="PTHR11839">
    <property type="entry name" value="UDP/ADP-SUGAR PYROPHOSPHATASE"/>
    <property type="match status" value="1"/>
</dbReference>
<evidence type="ECO:0000259" key="5">
    <source>
        <dbReference type="PROSITE" id="PS51462"/>
    </source>
</evidence>
<dbReference type="PROSITE" id="PS51462">
    <property type="entry name" value="NUDIX"/>
    <property type="match status" value="1"/>
</dbReference>
<evidence type="ECO:0000313" key="6">
    <source>
        <dbReference type="EMBL" id="KAA2241094.1"/>
    </source>
</evidence>
<dbReference type="InterPro" id="IPR020476">
    <property type="entry name" value="Nudix_hydrolase"/>
</dbReference>
<dbReference type="EMBL" id="VUOA01000009">
    <property type="protein sequence ID" value="KAA2241094.1"/>
    <property type="molecule type" value="Genomic_DNA"/>
</dbReference>
<dbReference type="GO" id="GO:0006753">
    <property type="term" value="P:nucleoside phosphate metabolic process"/>
    <property type="evidence" value="ECO:0007669"/>
    <property type="project" value="TreeGrafter"/>
</dbReference>
<dbReference type="InterPro" id="IPR000086">
    <property type="entry name" value="NUDIX_hydrolase_dom"/>
</dbReference>
<comment type="function">
    <text evidence="4">Accelerates the degradation of transcripts by removing pyrophosphate from the 5'-end of triphosphorylated RNA, leading to a more labile monophosphorylated state that can stimulate subsequent ribonuclease cleavage.</text>
</comment>
<dbReference type="Pfam" id="PF00293">
    <property type="entry name" value="NUDIX"/>
    <property type="match status" value="1"/>
</dbReference>
<dbReference type="CDD" id="cd03671">
    <property type="entry name" value="NUDIX_Ap4A_hydrolase_plant_like"/>
    <property type="match status" value="1"/>
</dbReference>
<protein>
    <recommendedName>
        <fullName evidence="4">RNA pyrophosphohydrolase</fullName>
        <ecNumber evidence="4">3.6.1.-</ecNumber>
    </recommendedName>
    <alternativeName>
        <fullName evidence="4">(Di)nucleoside polyphosphate hydrolase</fullName>
    </alternativeName>
</protein>
<comment type="similarity">
    <text evidence="4">Belongs to the Nudix hydrolase family. RppH subfamily.</text>
</comment>
<evidence type="ECO:0000313" key="7">
    <source>
        <dbReference type="Proteomes" id="UP000323142"/>
    </source>
</evidence>
<reference evidence="6 7" key="2">
    <citation type="submission" date="2019-09" db="EMBL/GenBank/DDBJ databases">
        <authorList>
            <person name="Jin C."/>
        </authorList>
    </citation>
    <scope>NUCLEOTIDE SEQUENCE [LARGE SCALE GENOMIC DNA]</scope>
    <source>
        <strain evidence="6 7">BN140002</strain>
    </source>
</reference>
<sequence>MRISPPFCRASSGRGCAEAVTKPYRANVGICVFNAHGRVLIARRIASDGPEIILPGFEWQMPQGGIDPDEDPKVAAHRELREETGITHVTPLAALDEWLSYDFPSYTGPPHRLDRFRGQRQRWFAMRHDGPDADIDVTRATPEAPQEFDAWRWESLERVPDLVVPFRRPIYERVVQAFMRFARRM</sequence>
<comment type="cofactor">
    <cofactor evidence="4">
        <name>a divalent metal cation</name>
        <dbReference type="ChEBI" id="CHEBI:60240"/>
    </cofactor>
</comment>
<comment type="cofactor">
    <cofactor evidence="1">
        <name>Mn(2+)</name>
        <dbReference type="ChEBI" id="CHEBI:29035"/>
    </cofactor>
</comment>
<proteinExistence type="inferred from homology"/>
<dbReference type="GO" id="GO:0008893">
    <property type="term" value="F:guanosine-3',5'-bis(diphosphate) 3'-diphosphatase activity"/>
    <property type="evidence" value="ECO:0007669"/>
    <property type="project" value="TreeGrafter"/>
</dbReference>
<dbReference type="SUPFAM" id="SSF55811">
    <property type="entry name" value="Nudix"/>
    <property type="match status" value="1"/>
</dbReference>
<evidence type="ECO:0000256" key="1">
    <source>
        <dbReference type="ARBA" id="ARBA00001936"/>
    </source>
</evidence>
<dbReference type="GO" id="GO:0034432">
    <property type="term" value="F:bis(5'-adenosyl)-pentaphosphatase activity"/>
    <property type="evidence" value="ECO:0007669"/>
    <property type="project" value="TreeGrafter"/>
</dbReference>
<comment type="caution">
    <text evidence="6">The sequence shown here is derived from an EMBL/GenBank/DDBJ whole genome shotgun (WGS) entry which is preliminary data.</text>
</comment>
<dbReference type="HAMAP" id="MF_00298">
    <property type="entry name" value="Nudix_RppH"/>
    <property type="match status" value="1"/>
</dbReference>
<comment type="cofactor">
    <cofactor evidence="2">
        <name>Mg(2+)</name>
        <dbReference type="ChEBI" id="CHEBI:18420"/>
    </cofactor>
</comment>
<gene>
    <name evidence="4" type="primary">rppH</name>
    <name evidence="4" type="synonym">nudH</name>
    <name evidence="6" type="ORF">F0L46_04660</name>
</gene>
<dbReference type="PANTHER" id="PTHR11839:SF22">
    <property type="entry name" value="NUDIX HYDROLASE 26, CHLOROPLASTIC"/>
    <property type="match status" value="1"/>
</dbReference>
<name>A0A5B2VQP9_9HYPH</name>
<keyword evidence="7" id="KW-1185">Reference proteome</keyword>
<feature type="domain" description="Nudix hydrolase" evidence="5">
    <location>
        <begin position="23"/>
        <end position="176"/>
    </location>
</feature>
<evidence type="ECO:0000256" key="3">
    <source>
        <dbReference type="ARBA" id="ARBA00022801"/>
    </source>
</evidence>
<dbReference type="OrthoDB" id="9816040at2"/>
<dbReference type="PROSITE" id="PS00893">
    <property type="entry name" value="NUDIX_BOX"/>
    <property type="match status" value="1"/>
</dbReference>
<dbReference type="InterPro" id="IPR022927">
    <property type="entry name" value="RppH"/>
</dbReference>
<organism evidence="6 7">
    <name type="scientific">Salinarimonas soli</name>
    <dbReference type="NCBI Taxonomy" id="1638099"/>
    <lineage>
        <taxon>Bacteria</taxon>
        <taxon>Pseudomonadati</taxon>
        <taxon>Pseudomonadota</taxon>
        <taxon>Alphaproteobacteria</taxon>
        <taxon>Hyphomicrobiales</taxon>
        <taxon>Salinarimonadaceae</taxon>
        <taxon>Salinarimonas</taxon>
    </lineage>
</organism>
<reference evidence="6 7" key="1">
    <citation type="submission" date="2019-09" db="EMBL/GenBank/DDBJ databases">
        <title>Salinarimonas rosea gen. nov., sp. nov., a new member of the a-2 subgroup of the Proteobacteria.</title>
        <authorList>
            <person name="Liu J."/>
        </authorList>
    </citation>
    <scope>NUCLEOTIDE SEQUENCE [LARGE SCALE GENOMIC DNA]</scope>
    <source>
        <strain evidence="6 7">BN140002</strain>
    </source>
</reference>
<dbReference type="PRINTS" id="PR00502">
    <property type="entry name" value="NUDIXFAMILY"/>
</dbReference>
<dbReference type="Proteomes" id="UP000323142">
    <property type="component" value="Unassembled WGS sequence"/>
</dbReference>
<dbReference type="EC" id="3.6.1.-" evidence="4"/>
<evidence type="ECO:0000256" key="4">
    <source>
        <dbReference type="HAMAP-Rule" id="MF_00298"/>
    </source>
</evidence>
<dbReference type="GO" id="GO:0019693">
    <property type="term" value="P:ribose phosphate metabolic process"/>
    <property type="evidence" value="ECO:0007669"/>
    <property type="project" value="TreeGrafter"/>
</dbReference>
<dbReference type="RefSeq" id="WP_149815875.1">
    <property type="nucleotide sequence ID" value="NZ_VUOA01000009.1"/>
</dbReference>